<evidence type="ECO:0000256" key="2">
    <source>
        <dbReference type="ARBA" id="ARBA00006175"/>
    </source>
</evidence>
<keyword evidence="5 8" id="KW-1133">Transmembrane helix</keyword>
<keyword evidence="10" id="KW-1185">Reference proteome</keyword>
<dbReference type="Proteomes" id="UP001153709">
    <property type="component" value="Chromosome 7"/>
</dbReference>
<dbReference type="Pfam" id="PF00230">
    <property type="entry name" value="MIP"/>
    <property type="match status" value="1"/>
</dbReference>
<dbReference type="GO" id="GO:0005886">
    <property type="term" value="C:plasma membrane"/>
    <property type="evidence" value="ECO:0007669"/>
    <property type="project" value="TreeGrafter"/>
</dbReference>
<dbReference type="InterPro" id="IPR022357">
    <property type="entry name" value="MIP_CS"/>
</dbReference>
<keyword evidence="6 8" id="KW-0472">Membrane</keyword>
<evidence type="ECO:0000256" key="4">
    <source>
        <dbReference type="ARBA" id="ARBA00022692"/>
    </source>
</evidence>
<evidence type="ECO:0000256" key="1">
    <source>
        <dbReference type="ARBA" id="ARBA00004141"/>
    </source>
</evidence>
<dbReference type="Gene3D" id="1.20.1080.10">
    <property type="entry name" value="Glycerol uptake facilitator protein"/>
    <property type="match status" value="1"/>
</dbReference>
<dbReference type="AlphaFoldDB" id="A0A9N9T780"/>
<evidence type="ECO:0000256" key="6">
    <source>
        <dbReference type="ARBA" id="ARBA00023136"/>
    </source>
</evidence>
<evidence type="ECO:0000256" key="8">
    <source>
        <dbReference type="SAM" id="Phobius"/>
    </source>
</evidence>
<keyword evidence="4 7" id="KW-0812">Transmembrane</keyword>
<feature type="transmembrane region" description="Helical" evidence="8">
    <location>
        <begin position="62"/>
        <end position="83"/>
    </location>
</feature>
<dbReference type="EMBL" id="OU898282">
    <property type="protein sequence ID" value="CAG9837895.1"/>
    <property type="molecule type" value="Genomic_DNA"/>
</dbReference>
<protein>
    <submittedName>
        <fullName evidence="9">Uncharacterized protein</fullName>
    </submittedName>
</protein>
<comment type="similarity">
    <text evidence="2 7">Belongs to the MIP/aquaporin (TC 1.A.8) family.</text>
</comment>
<dbReference type="PANTHER" id="PTHR19139">
    <property type="entry name" value="AQUAPORIN TRANSPORTER"/>
    <property type="match status" value="1"/>
</dbReference>
<accession>A0A9N9T780</accession>
<feature type="transmembrane region" description="Helical" evidence="8">
    <location>
        <begin position="95"/>
        <end position="113"/>
    </location>
</feature>
<feature type="transmembrane region" description="Helical" evidence="8">
    <location>
        <begin position="260"/>
        <end position="283"/>
    </location>
</feature>
<evidence type="ECO:0000256" key="5">
    <source>
        <dbReference type="ARBA" id="ARBA00022989"/>
    </source>
</evidence>
<sequence>MVKVKHYTGMLEEVTKNTARNITNGILLQVCDLQKVEKCDKSKEKEKDVSPDKMTKKDIKGAPNAITMFAAEFIGTGLLMFIGCMGCVPEFDNPAAVHHMASLTFGLVVLLIIQTFGHISGAHLNPAVTFAAVFMKLVSPMMSIVYIAAQFLGATLGFALLKVLLPTDFYKDGFCMTLPHPKITAMQALAIETIITTTLILIVCAVWDKRNEKNTDSTPLRFALIIAGISMAAGPLTGASMNTARTFAPALLLGNFKDQWVYWIGPNIGAILGCGIYKVLFALPEEEEPQTREEVLSLQDVKLEKS</sequence>
<organism evidence="9 10">
    <name type="scientific">Diabrotica balteata</name>
    <name type="common">Banded cucumber beetle</name>
    <dbReference type="NCBI Taxonomy" id="107213"/>
    <lineage>
        <taxon>Eukaryota</taxon>
        <taxon>Metazoa</taxon>
        <taxon>Ecdysozoa</taxon>
        <taxon>Arthropoda</taxon>
        <taxon>Hexapoda</taxon>
        <taxon>Insecta</taxon>
        <taxon>Pterygota</taxon>
        <taxon>Neoptera</taxon>
        <taxon>Endopterygota</taxon>
        <taxon>Coleoptera</taxon>
        <taxon>Polyphaga</taxon>
        <taxon>Cucujiformia</taxon>
        <taxon>Chrysomeloidea</taxon>
        <taxon>Chrysomelidae</taxon>
        <taxon>Galerucinae</taxon>
        <taxon>Diabroticina</taxon>
        <taxon>Diabroticites</taxon>
        <taxon>Diabrotica</taxon>
    </lineage>
</organism>
<dbReference type="PROSITE" id="PS00221">
    <property type="entry name" value="MIP"/>
    <property type="match status" value="1"/>
</dbReference>
<dbReference type="OrthoDB" id="3222at2759"/>
<dbReference type="InterPro" id="IPR023271">
    <property type="entry name" value="Aquaporin-like"/>
</dbReference>
<dbReference type="PRINTS" id="PR00783">
    <property type="entry name" value="MINTRINSICP"/>
</dbReference>
<evidence type="ECO:0000256" key="7">
    <source>
        <dbReference type="RuleBase" id="RU000477"/>
    </source>
</evidence>
<proteinExistence type="inferred from homology"/>
<name>A0A9N9T780_DIABA</name>
<dbReference type="GO" id="GO:0015267">
    <property type="term" value="F:channel activity"/>
    <property type="evidence" value="ECO:0007669"/>
    <property type="project" value="InterPro"/>
</dbReference>
<dbReference type="InterPro" id="IPR000425">
    <property type="entry name" value="MIP"/>
</dbReference>
<dbReference type="InterPro" id="IPR034294">
    <property type="entry name" value="Aquaporin_transptr"/>
</dbReference>
<gene>
    <name evidence="9" type="ORF">DIABBA_LOCUS10843</name>
</gene>
<evidence type="ECO:0000256" key="3">
    <source>
        <dbReference type="ARBA" id="ARBA00022448"/>
    </source>
</evidence>
<keyword evidence="3 7" id="KW-0813">Transport</keyword>
<feature type="transmembrane region" description="Helical" evidence="8">
    <location>
        <begin position="185"/>
        <end position="207"/>
    </location>
</feature>
<evidence type="ECO:0000313" key="9">
    <source>
        <dbReference type="EMBL" id="CAG9837895.1"/>
    </source>
</evidence>
<feature type="transmembrane region" description="Helical" evidence="8">
    <location>
        <begin position="219"/>
        <end position="240"/>
    </location>
</feature>
<dbReference type="SUPFAM" id="SSF81338">
    <property type="entry name" value="Aquaporin-like"/>
    <property type="match status" value="1"/>
</dbReference>
<reference evidence="9" key="1">
    <citation type="submission" date="2022-01" db="EMBL/GenBank/DDBJ databases">
        <authorList>
            <person name="King R."/>
        </authorList>
    </citation>
    <scope>NUCLEOTIDE SEQUENCE</scope>
</reference>
<evidence type="ECO:0000313" key="10">
    <source>
        <dbReference type="Proteomes" id="UP001153709"/>
    </source>
</evidence>
<comment type="subcellular location">
    <subcellularLocation>
        <location evidence="1">Membrane</location>
        <topology evidence="1">Multi-pass membrane protein</topology>
    </subcellularLocation>
</comment>
<dbReference type="PANTHER" id="PTHR19139:SF270">
    <property type="entry name" value="ENTOMOGLYCEROPORIN 1-RELATED"/>
    <property type="match status" value="1"/>
</dbReference>
<feature type="transmembrane region" description="Helical" evidence="8">
    <location>
        <begin position="144"/>
        <end position="165"/>
    </location>
</feature>